<dbReference type="Proteomes" id="UP000326396">
    <property type="component" value="Linkage Group LG3"/>
</dbReference>
<evidence type="ECO:0000313" key="2">
    <source>
        <dbReference type="EMBL" id="KAD4384618.1"/>
    </source>
</evidence>
<evidence type="ECO:0000256" key="1">
    <source>
        <dbReference type="SAM" id="Phobius"/>
    </source>
</evidence>
<evidence type="ECO:0000313" key="3">
    <source>
        <dbReference type="Proteomes" id="UP000326396"/>
    </source>
</evidence>
<dbReference type="PANTHER" id="PTHR35297:SF2">
    <property type="entry name" value="PROTEIN, PUTATIVE-RELATED"/>
    <property type="match status" value="1"/>
</dbReference>
<dbReference type="PANTHER" id="PTHR35297">
    <property type="entry name" value="PROTEIN, PUTATIVE-RELATED"/>
    <property type="match status" value="1"/>
</dbReference>
<dbReference type="OrthoDB" id="783427at2759"/>
<keyword evidence="3" id="KW-1185">Reference proteome</keyword>
<comment type="caution">
    <text evidence="2">The sequence shown here is derived from an EMBL/GenBank/DDBJ whole genome shotgun (WGS) entry which is preliminary data.</text>
</comment>
<sequence length="181" mass="20257">MHRQSLGSPASKLHIHGILFSGDGVIKDGIDNNIISVDPQSHRKDKLASCSTGDEERKSQKPYQQRHVLLSSSTRLVHLIPLLTFLCFLILYLSSHDPSRKDLAQFNGFPSIPAKKTVIDLAQFSGFTTTPSKKAVLDSIDIDDSAGGEFPEFEKNNALTIRSMRNLQQQDRHRLHRKIGQ</sequence>
<protein>
    <submittedName>
        <fullName evidence="2">Uncharacterized protein</fullName>
    </submittedName>
</protein>
<keyword evidence="1" id="KW-1133">Transmembrane helix</keyword>
<dbReference type="EMBL" id="SZYD01000013">
    <property type="protein sequence ID" value="KAD4384618.1"/>
    <property type="molecule type" value="Genomic_DNA"/>
</dbReference>
<feature type="transmembrane region" description="Helical" evidence="1">
    <location>
        <begin position="76"/>
        <end position="93"/>
    </location>
</feature>
<keyword evidence="1" id="KW-0472">Membrane</keyword>
<keyword evidence="1" id="KW-0812">Transmembrane</keyword>
<gene>
    <name evidence="2" type="ORF">E3N88_24786</name>
</gene>
<name>A0A5N6N5T6_9ASTR</name>
<organism evidence="2 3">
    <name type="scientific">Mikania micrantha</name>
    <name type="common">bitter vine</name>
    <dbReference type="NCBI Taxonomy" id="192012"/>
    <lineage>
        <taxon>Eukaryota</taxon>
        <taxon>Viridiplantae</taxon>
        <taxon>Streptophyta</taxon>
        <taxon>Embryophyta</taxon>
        <taxon>Tracheophyta</taxon>
        <taxon>Spermatophyta</taxon>
        <taxon>Magnoliopsida</taxon>
        <taxon>eudicotyledons</taxon>
        <taxon>Gunneridae</taxon>
        <taxon>Pentapetalae</taxon>
        <taxon>asterids</taxon>
        <taxon>campanulids</taxon>
        <taxon>Asterales</taxon>
        <taxon>Asteraceae</taxon>
        <taxon>Asteroideae</taxon>
        <taxon>Heliantheae alliance</taxon>
        <taxon>Eupatorieae</taxon>
        <taxon>Mikania</taxon>
    </lineage>
</organism>
<proteinExistence type="predicted"/>
<reference evidence="2 3" key="1">
    <citation type="submission" date="2019-05" db="EMBL/GenBank/DDBJ databases">
        <title>Mikania micrantha, genome provides insights into the molecular mechanism of rapid growth.</title>
        <authorList>
            <person name="Liu B."/>
        </authorList>
    </citation>
    <scope>NUCLEOTIDE SEQUENCE [LARGE SCALE GENOMIC DNA]</scope>
    <source>
        <strain evidence="2">NLD-2019</strain>
        <tissue evidence="2">Leaf</tissue>
    </source>
</reference>
<accession>A0A5N6N5T6</accession>
<dbReference type="AlphaFoldDB" id="A0A5N6N5T6"/>